<dbReference type="InterPro" id="IPR004360">
    <property type="entry name" value="Glyas_Fos-R_dOase_dom"/>
</dbReference>
<dbReference type="InterPro" id="IPR037523">
    <property type="entry name" value="VOC_core"/>
</dbReference>
<dbReference type="Pfam" id="PF00903">
    <property type="entry name" value="Glyoxalase"/>
    <property type="match status" value="1"/>
</dbReference>
<comment type="caution">
    <text evidence="2">The sequence shown here is derived from an EMBL/GenBank/DDBJ whole genome shotgun (WGS) entry which is preliminary data.</text>
</comment>
<protein>
    <submittedName>
        <fullName evidence="2">VOC family protein</fullName>
    </submittedName>
</protein>
<accession>A0A939G613</accession>
<evidence type="ECO:0000313" key="2">
    <source>
        <dbReference type="EMBL" id="MBO0932794.1"/>
    </source>
</evidence>
<evidence type="ECO:0000259" key="1">
    <source>
        <dbReference type="PROSITE" id="PS51819"/>
    </source>
</evidence>
<sequence length="168" mass="17895">MKRFVGLLLSIGLLFLVSVTQAQSRLGVLRCAYVALPVKDLSASLTFYNTVLGLQPVAVPSALANSQAWFNIGGGQQIRLIEGRADGGAIGATNSRIALVVSSLRQAEQQLRQRNPAVARQVGLAGKPVIYITDPDGYQLELSEGKAESPGFLQSAAKTLWKSITTVE</sequence>
<dbReference type="EMBL" id="JAFMYU010000014">
    <property type="protein sequence ID" value="MBO0932794.1"/>
    <property type="molecule type" value="Genomic_DNA"/>
</dbReference>
<gene>
    <name evidence="2" type="ORF">J2I48_17420</name>
</gene>
<name>A0A939G613_9BACT</name>
<organism evidence="2 3">
    <name type="scientific">Fibrella aquatilis</name>
    <dbReference type="NCBI Taxonomy" id="2817059"/>
    <lineage>
        <taxon>Bacteria</taxon>
        <taxon>Pseudomonadati</taxon>
        <taxon>Bacteroidota</taxon>
        <taxon>Cytophagia</taxon>
        <taxon>Cytophagales</taxon>
        <taxon>Spirosomataceae</taxon>
        <taxon>Fibrella</taxon>
    </lineage>
</organism>
<feature type="domain" description="VOC" evidence="1">
    <location>
        <begin position="30"/>
        <end position="145"/>
    </location>
</feature>
<dbReference type="InterPro" id="IPR029068">
    <property type="entry name" value="Glyas_Bleomycin-R_OHBP_Dase"/>
</dbReference>
<keyword evidence="3" id="KW-1185">Reference proteome</keyword>
<dbReference type="PROSITE" id="PS51819">
    <property type="entry name" value="VOC"/>
    <property type="match status" value="1"/>
</dbReference>
<proteinExistence type="predicted"/>
<dbReference type="SUPFAM" id="SSF54593">
    <property type="entry name" value="Glyoxalase/Bleomycin resistance protein/Dihydroxybiphenyl dioxygenase"/>
    <property type="match status" value="1"/>
</dbReference>
<reference evidence="2 3" key="1">
    <citation type="submission" date="2021-03" db="EMBL/GenBank/DDBJ databases">
        <title>Fibrella sp. HMF5036 genome sequencing and assembly.</title>
        <authorList>
            <person name="Kang H."/>
            <person name="Kim H."/>
            <person name="Bae S."/>
            <person name="Joh K."/>
        </authorList>
    </citation>
    <scope>NUCLEOTIDE SEQUENCE [LARGE SCALE GENOMIC DNA]</scope>
    <source>
        <strain evidence="2 3">HMF5036</strain>
    </source>
</reference>
<dbReference type="Proteomes" id="UP000664795">
    <property type="component" value="Unassembled WGS sequence"/>
</dbReference>
<dbReference type="AlphaFoldDB" id="A0A939G613"/>
<dbReference type="PANTHER" id="PTHR21366">
    <property type="entry name" value="GLYOXALASE FAMILY PROTEIN"/>
    <property type="match status" value="1"/>
</dbReference>
<dbReference type="InterPro" id="IPR050383">
    <property type="entry name" value="GlyoxalaseI/FosfomycinResist"/>
</dbReference>
<dbReference type="Gene3D" id="3.10.180.10">
    <property type="entry name" value="2,3-Dihydroxybiphenyl 1,2-Dioxygenase, domain 1"/>
    <property type="match status" value="1"/>
</dbReference>
<dbReference type="RefSeq" id="WP_207336757.1">
    <property type="nucleotide sequence ID" value="NZ_JAFMYU010000014.1"/>
</dbReference>
<evidence type="ECO:0000313" key="3">
    <source>
        <dbReference type="Proteomes" id="UP000664795"/>
    </source>
</evidence>
<dbReference type="PANTHER" id="PTHR21366:SF22">
    <property type="entry name" value="VOC DOMAIN-CONTAINING PROTEIN"/>
    <property type="match status" value="1"/>
</dbReference>